<sequence length="412" mass="46004">MYSTSDAQSDGPDHRRFRKVIRVSHNERPCIGDVLAVKRSIMEKFSRSACVEGCEIHPSTVEKIHIRVGDFAVDNENFVVILARCHAIPDHVIRARLMSEFRVDVRIHLFNRCFARIRMRFVALSPVGRNSSAATIRAASYARLWALLVSPARKPERYLVIVESLLKRLSVEKLGQVSLGNKFVICKQYSVEVRHRAAAMASKKNSTGSQAGVDVQKAAYEEGLVLPCNEECGIIQRNRRLALGLQIRNPELSGKPGPPPYSDFVLEMARREPDFVDEIHAALSALVQRATEATGKSRVHEFPAMNRNKRRFIHEYSEHFGCESHAVDPEPNRSVVATAFKEKCYLPSVSVLGVVRKGQRQRTIPPPPAVGNRREVSESFAARFRSSTGSGKGVQSSASSAAPKIDYFNLED</sequence>
<dbReference type="OrthoDB" id="6512771at2759"/>
<evidence type="ECO:0000313" key="1">
    <source>
        <dbReference type="EMBL" id="CAD7223422.1"/>
    </source>
</evidence>
<dbReference type="SMART" id="SM00393">
    <property type="entry name" value="R3H"/>
    <property type="match status" value="1"/>
</dbReference>
<dbReference type="GO" id="GO:0000981">
    <property type="term" value="F:DNA-binding transcription factor activity, RNA polymerase II-specific"/>
    <property type="evidence" value="ECO:0007669"/>
    <property type="project" value="TreeGrafter"/>
</dbReference>
<protein>
    <submittedName>
        <fullName evidence="1">Uncharacterized protein</fullName>
    </submittedName>
</protein>
<dbReference type="PANTHER" id="PTHR12360:SF12">
    <property type="entry name" value="TRANSCRIPTIONAL REPRESSOR NF-X1"/>
    <property type="match status" value="1"/>
</dbReference>
<dbReference type="PROSITE" id="PS51061">
    <property type="entry name" value="R3H"/>
    <property type="match status" value="1"/>
</dbReference>
<dbReference type="AlphaFoldDB" id="A0A7R8W255"/>
<name>A0A7R8W255_9CRUS</name>
<organism evidence="1">
    <name type="scientific">Cyprideis torosa</name>
    <dbReference type="NCBI Taxonomy" id="163714"/>
    <lineage>
        <taxon>Eukaryota</taxon>
        <taxon>Metazoa</taxon>
        <taxon>Ecdysozoa</taxon>
        <taxon>Arthropoda</taxon>
        <taxon>Crustacea</taxon>
        <taxon>Oligostraca</taxon>
        <taxon>Ostracoda</taxon>
        <taxon>Podocopa</taxon>
        <taxon>Podocopida</taxon>
        <taxon>Cytherocopina</taxon>
        <taxon>Cytheroidea</taxon>
        <taxon>Cytherideidae</taxon>
        <taxon>Cyprideis</taxon>
    </lineage>
</organism>
<dbReference type="GO" id="GO:0005634">
    <property type="term" value="C:nucleus"/>
    <property type="evidence" value="ECO:0007669"/>
    <property type="project" value="TreeGrafter"/>
</dbReference>
<dbReference type="InterPro" id="IPR034078">
    <property type="entry name" value="NFX1_fam"/>
</dbReference>
<dbReference type="Gene3D" id="3.30.1370.50">
    <property type="entry name" value="R3H-like domain"/>
    <property type="match status" value="1"/>
</dbReference>
<dbReference type="Pfam" id="PF01424">
    <property type="entry name" value="R3H"/>
    <property type="match status" value="1"/>
</dbReference>
<reference evidence="1" key="1">
    <citation type="submission" date="2020-11" db="EMBL/GenBank/DDBJ databases">
        <authorList>
            <person name="Tran Van P."/>
        </authorList>
    </citation>
    <scope>NUCLEOTIDE SEQUENCE</scope>
</reference>
<dbReference type="EMBL" id="OB660197">
    <property type="protein sequence ID" value="CAD7223422.1"/>
    <property type="molecule type" value="Genomic_DNA"/>
</dbReference>
<dbReference type="GO" id="GO:0000977">
    <property type="term" value="F:RNA polymerase II transcription regulatory region sequence-specific DNA binding"/>
    <property type="evidence" value="ECO:0007669"/>
    <property type="project" value="TreeGrafter"/>
</dbReference>
<dbReference type="InterPro" id="IPR001374">
    <property type="entry name" value="R3H_dom"/>
</dbReference>
<gene>
    <name evidence="1" type="ORF">CTOB1V02_LOCUS1407</name>
</gene>
<dbReference type="PANTHER" id="PTHR12360">
    <property type="entry name" value="NUCLEAR TRANSCRIPTION FACTOR, X-BOX BINDING 1 NFX1"/>
    <property type="match status" value="1"/>
</dbReference>
<proteinExistence type="predicted"/>
<dbReference type="InterPro" id="IPR036867">
    <property type="entry name" value="R3H_dom_sf"/>
</dbReference>
<accession>A0A7R8W255</accession>
<dbReference type="GO" id="GO:0000122">
    <property type="term" value="P:negative regulation of transcription by RNA polymerase II"/>
    <property type="evidence" value="ECO:0007669"/>
    <property type="project" value="TreeGrafter"/>
</dbReference>
<dbReference type="SUPFAM" id="SSF82708">
    <property type="entry name" value="R3H domain"/>
    <property type="match status" value="1"/>
</dbReference>